<feature type="binding site" evidence="9">
    <location>
        <position position="191"/>
    </location>
    <ligand>
        <name>Mg(2+)</name>
        <dbReference type="ChEBI" id="CHEBI:18420"/>
    </ligand>
</feature>
<comment type="subunit">
    <text evidence="9">Monomer.</text>
</comment>
<dbReference type="Gene3D" id="3.30.300.350">
    <property type="entry name" value="GTP-binding protein OBG, C-terminal domain"/>
    <property type="match status" value="1"/>
</dbReference>
<feature type="binding site" evidence="9">
    <location>
        <begin position="189"/>
        <end position="193"/>
    </location>
    <ligand>
        <name>GTP</name>
        <dbReference type="ChEBI" id="CHEBI:37565"/>
    </ligand>
</feature>
<evidence type="ECO:0000259" key="12">
    <source>
        <dbReference type="PROSITE" id="PS51883"/>
    </source>
</evidence>
<evidence type="ECO:0000256" key="1">
    <source>
        <dbReference type="ARBA" id="ARBA00001946"/>
    </source>
</evidence>
<proteinExistence type="inferred from homology"/>
<dbReference type="HAMAP" id="MF_01454">
    <property type="entry name" value="GTPase_Obg"/>
    <property type="match status" value="1"/>
</dbReference>
<feature type="domain" description="OCT" evidence="11">
    <location>
        <begin position="335"/>
        <end position="423"/>
    </location>
</feature>
<dbReference type="PANTHER" id="PTHR11702">
    <property type="entry name" value="DEVELOPMENTALLY REGULATED GTP-BINDING PROTEIN-RELATED"/>
    <property type="match status" value="1"/>
</dbReference>
<dbReference type="InterPro" id="IPR005225">
    <property type="entry name" value="Small_GTP-bd"/>
</dbReference>
<dbReference type="NCBIfam" id="NF008956">
    <property type="entry name" value="PRK12299.1"/>
    <property type="match status" value="1"/>
</dbReference>
<protein>
    <recommendedName>
        <fullName evidence="9">GTPase Obg</fullName>
        <ecNumber evidence="9">3.6.5.-</ecNumber>
    </recommendedName>
    <alternativeName>
        <fullName evidence="9">GTP-binding protein Obg</fullName>
    </alternativeName>
</protein>
<evidence type="ECO:0000313" key="13">
    <source>
        <dbReference type="EMBL" id="MBM6923156.1"/>
    </source>
</evidence>
<evidence type="ECO:0000256" key="5">
    <source>
        <dbReference type="ARBA" id="ARBA00022741"/>
    </source>
</evidence>
<feature type="domain" description="OBG-type G" evidence="10">
    <location>
        <begin position="158"/>
        <end position="328"/>
    </location>
</feature>
<comment type="caution">
    <text evidence="13">The sequence shown here is derived from an EMBL/GenBank/DDBJ whole genome shotgun (WGS) entry which is preliminary data.</text>
</comment>
<evidence type="ECO:0000259" key="10">
    <source>
        <dbReference type="PROSITE" id="PS51710"/>
    </source>
</evidence>
<feature type="binding site" evidence="9">
    <location>
        <begin position="211"/>
        <end position="214"/>
    </location>
    <ligand>
        <name>GTP</name>
        <dbReference type="ChEBI" id="CHEBI:37565"/>
    </ligand>
</feature>
<accession>A0ABS2GNH4</accession>
<keyword evidence="8 9" id="KW-0342">GTP-binding</keyword>
<comment type="function">
    <text evidence="9">An essential GTPase which binds GTP, GDP and possibly (p)ppGpp with moderate affinity, with high nucleotide exchange rates and a fairly low GTP hydrolysis rate. Plays a role in control of the cell cycle, stress response, ribosome biogenesis and in those bacteria that undergo differentiation, in morphogenesis control.</text>
</comment>
<dbReference type="NCBIfam" id="NF008955">
    <property type="entry name" value="PRK12297.1"/>
    <property type="match status" value="1"/>
</dbReference>
<dbReference type="NCBIfam" id="NF008954">
    <property type="entry name" value="PRK12296.1"/>
    <property type="match status" value="1"/>
</dbReference>
<name>A0ABS2GNH4_9FIRM</name>
<evidence type="ECO:0000256" key="9">
    <source>
        <dbReference type="HAMAP-Rule" id="MF_01454"/>
    </source>
</evidence>
<feature type="binding site" evidence="9">
    <location>
        <begin position="281"/>
        <end position="284"/>
    </location>
    <ligand>
        <name>GTP</name>
        <dbReference type="ChEBI" id="CHEBI:37565"/>
    </ligand>
</feature>
<keyword evidence="14" id="KW-1185">Reference proteome</keyword>
<dbReference type="InterPro" id="IPR014100">
    <property type="entry name" value="GTP-bd_Obg/CgtA"/>
</dbReference>
<dbReference type="Proteomes" id="UP000724149">
    <property type="component" value="Unassembled WGS sequence"/>
</dbReference>
<dbReference type="SUPFAM" id="SSF52540">
    <property type="entry name" value="P-loop containing nucleoside triphosphate hydrolases"/>
    <property type="match status" value="1"/>
</dbReference>
<dbReference type="NCBIfam" id="TIGR02729">
    <property type="entry name" value="Obg_CgtA"/>
    <property type="match status" value="1"/>
</dbReference>
<evidence type="ECO:0000256" key="2">
    <source>
        <dbReference type="ARBA" id="ARBA00007699"/>
    </source>
</evidence>
<keyword evidence="3 9" id="KW-0963">Cytoplasm</keyword>
<dbReference type="InterPro" id="IPR027417">
    <property type="entry name" value="P-loop_NTPase"/>
</dbReference>
<evidence type="ECO:0000259" key="11">
    <source>
        <dbReference type="PROSITE" id="PS51881"/>
    </source>
</evidence>
<dbReference type="InterPro" id="IPR006073">
    <property type="entry name" value="GTP-bd"/>
</dbReference>
<dbReference type="InterPro" id="IPR036346">
    <property type="entry name" value="GTP-bd_prot_GTP1/OBG_C_sf"/>
</dbReference>
<dbReference type="Pfam" id="PF01018">
    <property type="entry name" value="GTP1_OBG"/>
    <property type="match status" value="1"/>
</dbReference>
<comment type="cofactor">
    <cofactor evidence="1 9">
        <name>Mg(2+)</name>
        <dbReference type="ChEBI" id="CHEBI:18420"/>
    </cofactor>
</comment>
<dbReference type="PANTHER" id="PTHR11702:SF31">
    <property type="entry name" value="MITOCHONDRIAL RIBOSOME-ASSOCIATED GTPASE 2"/>
    <property type="match status" value="1"/>
</dbReference>
<comment type="subcellular location">
    <subcellularLocation>
        <location evidence="9">Cytoplasm</location>
    </subcellularLocation>
</comment>
<dbReference type="PRINTS" id="PR00326">
    <property type="entry name" value="GTP1OBG"/>
</dbReference>
<dbReference type="NCBIfam" id="TIGR00231">
    <property type="entry name" value="small_GTP"/>
    <property type="match status" value="1"/>
</dbReference>
<evidence type="ECO:0000256" key="6">
    <source>
        <dbReference type="ARBA" id="ARBA00022801"/>
    </source>
</evidence>
<keyword evidence="7 9" id="KW-0460">Magnesium</keyword>
<keyword evidence="5 9" id="KW-0547">Nucleotide-binding</keyword>
<dbReference type="SUPFAM" id="SSF102741">
    <property type="entry name" value="Obg GTP-binding protein C-terminal domain"/>
    <property type="match status" value="1"/>
</dbReference>
<dbReference type="InterPro" id="IPR036726">
    <property type="entry name" value="GTP1_OBG_dom_sf"/>
</dbReference>
<keyword evidence="6 9" id="KW-0378">Hydrolase</keyword>
<dbReference type="RefSeq" id="WP_177502745.1">
    <property type="nucleotide sequence ID" value="NZ_JACSNR010000004.1"/>
</dbReference>
<feature type="domain" description="Obg" evidence="12">
    <location>
        <begin position="1"/>
        <end position="157"/>
    </location>
</feature>
<dbReference type="InterPro" id="IPR006074">
    <property type="entry name" value="GTP1-OBG_CS"/>
</dbReference>
<dbReference type="SUPFAM" id="SSF82051">
    <property type="entry name" value="Obg GTP-binding protein N-terminal domain"/>
    <property type="match status" value="1"/>
</dbReference>
<gene>
    <name evidence="13" type="primary">obgE</name>
    <name evidence="9" type="synonym">obg</name>
    <name evidence="13" type="ORF">H9X81_05555</name>
</gene>
<dbReference type="Gene3D" id="3.40.50.300">
    <property type="entry name" value="P-loop containing nucleotide triphosphate hydrolases"/>
    <property type="match status" value="1"/>
</dbReference>
<comment type="similarity">
    <text evidence="2 9">Belongs to the TRAFAC class OBG-HflX-like GTPase superfamily. OBG GTPase family.</text>
</comment>
<evidence type="ECO:0000256" key="7">
    <source>
        <dbReference type="ARBA" id="ARBA00022842"/>
    </source>
</evidence>
<sequence>MFVDISKIKIRAGKGGDGSVHFHREKYVAAGGPDGGDGGKGGDVVFQVDQNLSTLIDFKYKTKYAAEDGQPGAGKNCFGRDGKDIIIKVPLGTVIKDANTGRIMADMSTLEPVVLAKGGRGGWGNSHFATPTRQIPRFAKPGLPGEEYEVTLELKLLADVGLVGFPNVGKSTLISVVSSAKPKIANYHFTTLTPVLGVVKMGEGNSFVMADIPGLIEGASEGVGLGHEFLRHVDRCRLIVHVVDVSGIEGRDPEEDYAIINRELRGFSEDLAERPQIVAGSKIDLATPEQIESFRAFVEEQGLEFYPISAATHQGVDELMQAVSRKLADLPPIRSYEPEPVPLEEQVVKAGNEFSVHEEDGVYTVEADWLGQVLGSVNMDDYESLQYFQRVLINSGIIAELERMGIQEGDTVRILDFEFDFIH</sequence>
<dbReference type="InterPro" id="IPR015349">
    <property type="entry name" value="OCT_dom"/>
</dbReference>
<organism evidence="13 14">
    <name type="scientific">Hydrogenoanaerobacterium saccharovorans</name>
    <dbReference type="NCBI Taxonomy" id="474960"/>
    <lineage>
        <taxon>Bacteria</taxon>
        <taxon>Bacillati</taxon>
        <taxon>Bacillota</taxon>
        <taxon>Clostridia</taxon>
        <taxon>Eubacteriales</taxon>
        <taxon>Oscillospiraceae</taxon>
        <taxon>Hydrogenoanaerobacterium</taxon>
    </lineage>
</organism>
<keyword evidence="4 9" id="KW-0479">Metal-binding</keyword>
<dbReference type="PROSITE" id="PS00905">
    <property type="entry name" value="GTP1_OBG"/>
    <property type="match status" value="1"/>
</dbReference>
<dbReference type="InterPro" id="IPR006169">
    <property type="entry name" value="GTP1_OBG_dom"/>
</dbReference>
<dbReference type="Gene3D" id="2.70.210.12">
    <property type="entry name" value="GTP1/OBG domain"/>
    <property type="match status" value="1"/>
</dbReference>
<dbReference type="NCBIfam" id="TIGR03595">
    <property type="entry name" value="Obg_CgtA_exten"/>
    <property type="match status" value="1"/>
</dbReference>
<evidence type="ECO:0000256" key="8">
    <source>
        <dbReference type="ARBA" id="ARBA00023134"/>
    </source>
</evidence>
<evidence type="ECO:0000256" key="4">
    <source>
        <dbReference type="ARBA" id="ARBA00022723"/>
    </source>
</evidence>
<dbReference type="EMBL" id="JACSNR010000004">
    <property type="protein sequence ID" value="MBM6923156.1"/>
    <property type="molecule type" value="Genomic_DNA"/>
</dbReference>
<dbReference type="PROSITE" id="PS51881">
    <property type="entry name" value="OCT"/>
    <property type="match status" value="1"/>
</dbReference>
<dbReference type="PROSITE" id="PS51883">
    <property type="entry name" value="OBG"/>
    <property type="match status" value="1"/>
</dbReference>
<feature type="binding site" evidence="9">
    <location>
        <begin position="309"/>
        <end position="311"/>
    </location>
    <ligand>
        <name>GTP</name>
        <dbReference type="ChEBI" id="CHEBI:37565"/>
    </ligand>
</feature>
<dbReference type="EC" id="3.6.5.-" evidence="9"/>
<dbReference type="PROSITE" id="PS51710">
    <property type="entry name" value="G_OBG"/>
    <property type="match status" value="1"/>
</dbReference>
<feature type="binding site" evidence="9">
    <location>
        <position position="171"/>
    </location>
    <ligand>
        <name>Mg(2+)</name>
        <dbReference type="ChEBI" id="CHEBI:18420"/>
    </ligand>
</feature>
<dbReference type="InterPro" id="IPR045086">
    <property type="entry name" value="OBG_GTPase"/>
</dbReference>
<feature type="binding site" evidence="9">
    <location>
        <begin position="164"/>
        <end position="171"/>
    </location>
    <ligand>
        <name>GTP</name>
        <dbReference type="ChEBI" id="CHEBI:37565"/>
    </ligand>
</feature>
<dbReference type="InterPro" id="IPR031167">
    <property type="entry name" value="G_OBG"/>
</dbReference>
<dbReference type="CDD" id="cd01898">
    <property type="entry name" value="Obg"/>
    <property type="match status" value="1"/>
</dbReference>
<reference evidence="13 14" key="1">
    <citation type="journal article" date="2021" name="Sci. Rep.">
        <title>The distribution of antibiotic resistance genes in chicken gut microbiota commensals.</title>
        <authorList>
            <person name="Juricova H."/>
            <person name="Matiasovicova J."/>
            <person name="Kubasova T."/>
            <person name="Cejkova D."/>
            <person name="Rychlik I."/>
        </authorList>
    </citation>
    <scope>NUCLEOTIDE SEQUENCE [LARGE SCALE GENOMIC DNA]</scope>
    <source>
        <strain evidence="13 14">An564</strain>
    </source>
</reference>
<dbReference type="Pfam" id="PF01926">
    <property type="entry name" value="MMR_HSR1"/>
    <property type="match status" value="1"/>
</dbReference>
<evidence type="ECO:0000256" key="3">
    <source>
        <dbReference type="ARBA" id="ARBA00022490"/>
    </source>
</evidence>
<dbReference type="Pfam" id="PF09269">
    <property type="entry name" value="DUF1967"/>
    <property type="match status" value="1"/>
</dbReference>
<evidence type="ECO:0000313" key="14">
    <source>
        <dbReference type="Proteomes" id="UP000724149"/>
    </source>
</evidence>